<reference evidence="3 4" key="1">
    <citation type="submission" date="2019-05" db="EMBL/GenBank/DDBJ databases">
        <title>Verrucobacter flavum gen. nov., sp. nov. a new member of the family Verrucomicrobiaceae.</title>
        <authorList>
            <person name="Szuroczki S."/>
            <person name="Abbaszade G."/>
            <person name="Szabo A."/>
            <person name="Felfoldi T."/>
            <person name="Schumann P."/>
            <person name="Boka K."/>
            <person name="Keki Z."/>
            <person name="Toumi M."/>
            <person name="Toth E."/>
        </authorList>
    </citation>
    <scope>NUCLEOTIDE SEQUENCE [LARGE SCALE GENOMIC DNA]</scope>
    <source>
        <strain evidence="3 4">MG-N-17</strain>
    </source>
</reference>
<dbReference type="Gene3D" id="3.40.1620.10">
    <property type="entry name" value="YefM-like domain"/>
    <property type="match status" value="1"/>
</dbReference>
<accession>A0A5R8KG02</accession>
<comment type="function">
    <text evidence="2">Antitoxin component of a type II toxin-antitoxin (TA) system.</text>
</comment>
<sequence length="85" mass="9615">MTAITYTAARENLASTMNRVCLDRDPVIITRNRDQAVVMISLDDYESLQETAYLLRSPANAKRLFDSIEEAEKGNLIHKDIDLDA</sequence>
<evidence type="ECO:0000313" key="4">
    <source>
        <dbReference type="Proteomes" id="UP000306196"/>
    </source>
</evidence>
<evidence type="ECO:0000256" key="2">
    <source>
        <dbReference type="RuleBase" id="RU362080"/>
    </source>
</evidence>
<dbReference type="OrthoDB" id="9802003at2"/>
<dbReference type="InterPro" id="IPR006442">
    <property type="entry name" value="Antitoxin_Phd/YefM"/>
</dbReference>
<dbReference type="InterPro" id="IPR036165">
    <property type="entry name" value="YefM-like_sf"/>
</dbReference>
<organism evidence="3 4">
    <name type="scientific">Phragmitibacter flavus</name>
    <dbReference type="NCBI Taxonomy" id="2576071"/>
    <lineage>
        <taxon>Bacteria</taxon>
        <taxon>Pseudomonadati</taxon>
        <taxon>Verrucomicrobiota</taxon>
        <taxon>Verrucomicrobiia</taxon>
        <taxon>Verrucomicrobiales</taxon>
        <taxon>Verrucomicrobiaceae</taxon>
        <taxon>Phragmitibacter</taxon>
    </lineage>
</organism>
<evidence type="ECO:0000313" key="3">
    <source>
        <dbReference type="EMBL" id="TLD70519.1"/>
    </source>
</evidence>
<dbReference type="PANTHER" id="PTHR33713">
    <property type="entry name" value="ANTITOXIN YAFN-RELATED"/>
    <property type="match status" value="1"/>
</dbReference>
<comment type="caution">
    <text evidence="3">The sequence shown here is derived from an EMBL/GenBank/DDBJ whole genome shotgun (WGS) entry which is preliminary data.</text>
</comment>
<dbReference type="SUPFAM" id="SSF143120">
    <property type="entry name" value="YefM-like"/>
    <property type="match status" value="1"/>
</dbReference>
<dbReference type="Pfam" id="PF02604">
    <property type="entry name" value="PhdYeFM_antitox"/>
    <property type="match status" value="1"/>
</dbReference>
<dbReference type="PANTHER" id="PTHR33713:SF6">
    <property type="entry name" value="ANTITOXIN YEFM"/>
    <property type="match status" value="1"/>
</dbReference>
<dbReference type="RefSeq" id="WP_138086576.1">
    <property type="nucleotide sequence ID" value="NZ_VAUV01000008.1"/>
</dbReference>
<dbReference type="NCBIfam" id="TIGR01552">
    <property type="entry name" value="phd_fam"/>
    <property type="match status" value="1"/>
</dbReference>
<keyword evidence="4" id="KW-1185">Reference proteome</keyword>
<protein>
    <recommendedName>
        <fullName evidence="2">Antitoxin</fullName>
    </recommendedName>
</protein>
<gene>
    <name evidence="3" type="ORF">FEM03_12400</name>
</gene>
<dbReference type="InterPro" id="IPR051405">
    <property type="entry name" value="phD/YefM_antitoxin"/>
</dbReference>
<dbReference type="Proteomes" id="UP000306196">
    <property type="component" value="Unassembled WGS sequence"/>
</dbReference>
<name>A0A5R8KG02_9BACT</name>
<evidence type="ECO:0000256" key="1">
    <source>
        <dbReference type="ARBA" id="ARBA00009981"/>
    </source>
</evidence>
<comment type="similarity">
    <text evidence="1 2">Belongs to the phD/YefM antitoxin family.</text>
</comment>
<dbReference type="AlphaFoldDB" id="A0A5R8KG02"/>
<proteinExistence type="inferred from homology"/>
<dbReference type="Gene3D" id="6.10.250.330">
    <property type="match status" value="1"/>
</dbReference>
<dbReference type="EMBL" id="VAUV01000008">
    <property type="protein sequence ID" value="TLD70519.1"/>
    <property type="molecule type" value="Genomic_DNA"/>
</dbReference>